<feature type="signal peptide" evidence="1">
    <location>
        <begin position="1"/>
        <end position="24"/>
    </location>
</feature>
<reference evidence="3 4" key="1">
    <citation type="submission" date="2021-01" db="EMBL/GenBank/DDBJ databases">
        <title>FDA dAtabase for Regulatory Grade micrObial Sequences (FDA-ARGOS): Supporting development and validation of Infectious Disease Dx tests.</title>
        <authorList>
            <person name="Sproer C."/>
            <person name="Gronow S."/>
            <person name="Severitt S."/>
            <person name="Schroder I."/>
            <person name="Tallon L."/>
            <person name="Sadzewicz L."/>
            <person name="Zhao X."/>
            <person name="Boylan J."/>
            <person name="Ott S."/>
            <person name="Bowen H."/>
            <person name="Vavikolanu K."/>
            <person name="Mehta A."/>
            <person name="Aluvathingal J."/>
            <person name="Nadendla S."/>
            <person name="Lowell S."/>
            <person name="Myers T."/>
            <person name="Yan Y."/>
            <person name="Sichtig H."/>
        </authorList>
    </citation>
    <scope>NUCLEOTIDE SEQUENCE [LARGE SCALE GENOMIC DNA]</scope>
    <source>
        <strain evidence="3 4">FDAARGOS_1131</strain>
    </source>
</reference>
<keyword evidence="1" id="KW-0732">Signal</keyword>
<name>A0A9Q6Z997_MYROD</name>
<protein>
    <recommendedName>
        <fullName evidence="2">DUF5689 domain-containing protein</fullName>
    </recommendedName>
</protein>
<evidence type="ECO:0000313" key="4">
    <source>
        <dbReference type="Proteomes" id="UP000596202"/>
    </source>
</evidence>
<dbReference type="AlphaFoldDB" id="A0A9Q6Z997"/>
<dbReference type="EMBL" id="CP068108">
    <property type="protein sequence ID" value="QQU02067.1"/>
    <property type="molecule type" value="Genomic_DNA"/>
</dbReference>
<evidence type="ECO:0000313" key="3">
    <source>
        <dbReference type="EMBL" id="QQU02067.1"/>
    </source>
</evidence>
<dbReference type="PROSITE" id="PS51257">
    <property type="entry name" value="PROKAR_LIPOPROTEIN"/>
    <property type="match status" value="1"/>
</dbReference>
<accession>A0A9Q6Z997</accession>
<proteinExistence type="predicted"/>
<gene>
    <name evidence="3" type="ORF">I6I88_17980</name>
</gene>
<feature type="chain" id="PRO_5040140649" description="DUF5689 domain-containing protein" evidence="1">
    <location>
        <begin position="25"/>
        <end position="493"/>
    </location>
</feature>
<dbReference type="OrthoDB" id="1492759at2"/>
<dbReference type="Proteomes" id="UP000596202">
    <property type="component" value="Chromosome"/>
</dbReference>
<dbReference type="Pfam" id="PF18942">
    <property type="entry name" value="DUF5689"/>
    <property type="match status" value="1"/>
</dbReference>
<organism evidence="3 4">
    <name type="scientific">Myroides odoratus</name>
    <name type="common">Flavobacterium odoratum</name>
    <dbReference type="NCBI Taxonomy" id="256"/>
    <lineage>
        <taxon>Bacteria</taxon>
        <taxon>Pseudomonadati</taxon>
        <taxon>Bacteroidota</taxon>
        <taxon>Flavobacteriia</taxon>
        <taxon>Flavobacteriales</taxon>
        <taxon>Flavobacteriaceae</taxon>
        <taxon>Myroides</taxon>
    </lineage>
</organism>
<evidence type="ECO:0000259" key="2">
    <source>
        <dbReference type="Pfam" id="PF18942"/>
    </source>
</evidence>
<dbReference type="InterPro" id="IPR043744">
    <property type="entry name" value="DUF5689"/>
</dbReference>
<sequence length="493" mass="54635">MHMLQKTIITLSFTALLLLGCAKNDNFSLPTLDCVTPTFEPNTTLEQLKLQADATIQQYPSQTNDILTGVVISSDQGGNFYNKLHLVDEITQVPAVLNLEMGASFTAFPPGTKIAIALRGLYYSYAFDKLNIGGGIYTSSAGKKYIGSLAKNAINTTIQKYCEPLNLDAYTTKLSLATLKQEIETYTGRLVLLENVQFDRKLVGKTLYDPKEVDAQGYTLRKIVDQKGNSLYIRTGKLTKDFADYVIPAQSGTIIGIADVFSKQIQFYPRVLEDFNFDQSPFEAGTTDSEDTEEEEDVEEPVHIVVEPGQSLVFPGADFENWEQFLGVLKRPGLKFATQAIEEGWNNSTGLAFRGSPTKTENAFTITQVQVPSNATAISFLLKGTANAKSLSIYLYQADGAYVAFNLEHLTTSKIVQPTSFTNQQGNVNKYKGIIDTQGEWIKIILPLQDVRYNTTGEGDFLTFRFGGKTATIPSDYNLILDEIRFEEEPLSE</sequence>
<evidence type="ECO:0000256" key="1">
    <source>
        <dbReference type="SAM" id="SignalP"/>
    </source>
</evidence>
<feature type="domain" description="DUF5689" evidence="2">
    <location>
        <begin position="41"/>
        <end position="274"/>
    </location>
</feature>